<feature type="transmembrane region" description="Helical" evidence="6">
    <location>
        <begin position="50"/>
        <end position="69"/>
    </location>
</feature>
<dbReference type="Proteomes" id="UP000178042">
    <property type="component" value="Unassembled WGS sequence"/>
</dbReference>
<evidence type="ECO:0000256" key="6">
    <source>
        <dbReference type="SAM" id="Phobius"/>
    </source>
</evidence>
<evidence type="ECO:0000256" key="3">
    <source>
        <dbReference type="ARBA" id="ARBA00022692"/>
    </source>
</evidence>
<protein>
    <recommendedName>
        <fullName evidence="9">POTRA domain-containing protein</fullName>
    </recommendedName>
</protein>
<dbReference type="PANTHER" id="PTHR35851:SF1">
    <property type="entry name" value="CELL DIVISION PROTEIN FTSQ"/>
    <property type="match status" value="1"/>
</dbReference>
<proteinExistence type="predicted"/>
<keyword evidence="4 6" id="KW-1133">Transmembrane helix</keyword>
<evidence type="ECO:0000256" key="2">
    <source>
        <dbReference type="ARBA" id="ARBA00022618"/>
    </source>
</evidence>
<dbReference type="AlphaFoldDB" id="A0A1F6DBG3"/>
<keyword evidence="5" id="KW-0131">Cell cycle</keyword>
<dbReference type="InterPro" id="IPR045335">
    <property type="entry name" value="FtsQ_C_sf"/>
</dbReference>
<gene>
    <name evidence="7" type="ORF">A3C86_04305</name>
</gene>
<keyword evidence="1" id="KW-1003">Cell membrane</keyword>
<dbReference type="PANTHER" id="PTHR35851">
    <property type="entry name" value="CELL DIVISION PROTEIN FTSQ"/>
    <property type="match status" value="1"/>
</dbReference>
<sequence>MSNGERRHGHGIIDLRKRRAGEQARARARAAQASLPLYNRTSLRLRRRKLRAMLALLILIFAAGAIYGISEFSYLPRYSINKITVEGMSSISPRLVKAFVETKLNNGTYSIISRGNIFLYPKTEIAKGISEYFPKILNAQISRESLLARAITVSITERKMFALWCSDKAECFKMDDTGFVFAVATISSAGQIVFSGGLAASTTPIGQTFLPEQFADVLALLSRLKEEGFSATSVSVEDEQDFSVSLSKGFDVRATFSQDANTIARNLQTVLLSESLQGKEDKIEYIDLRFGNRVYYKNRE</sequence>
<dbReference type="GO" id="GO:0090529">
    <property type="term" value="P:cell septum assembly"/>
    <property type="evidence" value="ECO:0007669"/>
    <property type="project" value="InterPro"/>
</dbReference>
<dbReference type="InterPro" id="IPR026579">
    <property type="entry name" value="FtsQ"/>
</dbReference>
<dbReference type="EMBL" id="MFLD01000041">
    <property type="protein sequence ID" value="OGG58372.1"/>
    <property type="molecule type" value="Genomic_DNA"/>
</dbReference>
<dbReference type="Gene3D" id="3.40.50.11690">
    <property type="entry name" value="Cell division protein FtsQ/DivIB"/>
    <property type="match status" value="1"/>
</dbReference>
<evidence type="ECO:0000256" key="4">
    <source>
        <dbReference type="ARBA" id="ARBA00022989"/>
    </source>
</evidence>
<comment type="caution">
    <text evidence="7">The sequence shown here is derived from an EMBL/GenBank/DDBJ whole genome shotgun (WGS) entry which is preliminary data.</text>
</comment>
<keyword evidence="3 6" id="KW-0812">Transmembrane</keyword>
<evidence type="ECO:0000313" key="7">
    <source>
        <dbReference type="EMBL" id="OGG58372.1"/>
    </source>
</evidence>
<keyword evidence="6" id="KW-0472">Membrane</keyword>
<name>A0A1F6DBG3_9BACT</name>
<evidence type="ECO:0000256" key="5">
    <source>
        <dbReference type="ARBA" id="ARBA00023306"/>
    </source>
</evidence>
<evidence type="ECO:0008006" key="9">
    <source>
        <dbReference type="Google" id="ProtNLM"/>
    </source>
</evidence>
<evidence type="ECO:0000313" key="8">
    <source>
        <dbReference type="Proteomes" id="UP000178042"/>
    </source>
</evidence>
<organism evidence="7 8">
    <name type="scientific">Candidatus Kaiserbacteria bacterium RIFCSPHIGHO2_02_FULL_49_16</name>
    <dbReference type="NCBI Taxonomy" id="1798490"/>
    <lineage>
        <taxon>Bacteria</taxon>
        <taxon>Candidatus Kaiseribacteriota</taxon>
    </lineage>
</organism>
<evidence type="ECO:0000256" key="1">
    <source>
        <dbReference type="ARBA" id="ARBA00022475"/>
    </source>
</evidence>
<accession>A0A1F6DBG3</accession>
<reference evidence="7 8" key="1">
    <citation type="journal article" date="2016" name="Nat. Commun.">
        <title>Thousands of microbial genomes shed light on interconnected biogeochemical processes in an aquifer system.</title>
        <authorList>
            <person name="Anantharaman K."/>
            <person name="Brown C.T."/>
            <person name="Hug L.A."/>
            <person name="Sharon I."/>
            <person name="Castelle C.J."/>
            <person name="Probst A.J."/>
            <person name="Thomas B.C."/>
            <person name="Singh A."/>
            <person name="Wilkins M.J."/>
            <person name="Karaoz U."/>
            <person name="Brodie E.L."/>
            <person name="Williams K.H."/>
            <person name="Hubbard S.S."/>
            <person name="Banfield J.F."/>
        </authorList>
    </citation>
    <scope>NUCLEOTIDE SEQUENCE [LARGE SCALE GENOMIC DNA]</scope>
</reference>
<keyword evidence="2" id="KW-0132">Cell division</keyword>